<gene>
    <name evidence="2" type="ORF">JTE90_007172</name>
</gene>
<sequence length="337" mass="37426">MMRSHLEELGGGHRKRNLSFASWMPKMSDKQILCVLLLACIWASAEGHLNRLKVPRHRVGSSKFSLNPLKPLMNLMRQDPMKAAAQRHVPKYLPPPPGMFAAMSHPARTSASPYGGHPYRPYPSHHTRFLPPSTISLMPPYMAASHAYQTYYNDPHNHYRPMPSEMQYKAVRIPSKARRPAASMDSLNIADSVVRQLLDMSHRQTSENNPHPSVLVIEDPDITSSSSSSSSSSNGQDIFSDAMSQSSQKVMLSPPIHAEYAPDSSADISSNIGGSTSGNPEVFVIVSKNKSKNNNNYFLDDKKSDILSSSGSSSKLKKYKITSSYDENGDRQVWIIK</sequence>
<keyword evidence="3" id="KW-1185">Reference proteome</keyword>
<feature type="compositionally biased region" description="Low complexity" evidence="1">
    <location>
        <begin position="224"/>
        <end position="233"/>
    </location>
</feature>
<accession>A0AAV6UVP9</accession>
<protein>
    <submittedName>
        <fullName evidence="2">Uncharacterized protein</fullName>
    </submittedName>
</protein>
<feature type="compositionally biased region" description="Polar residues" evidence="1">
    <location>
        <begin position="234"/>
        <end position="246"/>
    </location>
</feature>
<reference evidence="2 3" key="1">
    <citation type="journal article" date="2022" name="Nat. Ecol. Evol.">
        <title>A masculinizing supergene underlies an exaggerated male reproductive morph in a spider.</title>
        <authorList>
            <person name="Hendrickx F."/>
            <person name="De Corte Z."/>
            <person name="Sonet G."/>
            <person name="Van Belleghem S.M."/>
            <person name="Kostlbacher S."/>
            <person name="Vangestel C."/>
        </authorList>
    </citation>
    <scope>NUCLEOTIDE SEQUENCE [LARGE SCALE GENOMIC DNA]</scope>
    <source>
        <strain evidence="2">W744_W776</strain>
    </source>
</reference>
<evidence type="ECO:0000313" key="3">
    <source>
        <dbReference type="Proteomes" id="UP000827092"/>
    </source>
</evidence>
<feature type="region of interest" description="Disordered" evidence="1">
    <location>
        <begin position="203"/>
        <end position="246"/>
    </location>
</feature>
<comment type="caution">
    <text evidence="2">The sequence shown here is derived from an EMBL/GenBank/DDBJ whole genome shotgun (WGS) entry which is preliminary data.</text>
</comment>
<name>A0AAV6UVP9_9ARAC</name>
<evidence type="ECO:0000256" key="1">
    <source>
        <dbReference type="SAM" id="MobiDB-lite"/>
    </source>
</evidence>
<dbReference type="EMBL" id="JAFNEN010000236">
    <property type="protein sequence ID" value="KAG8188565.1"/>
    <property type="molecule type" value="Genomic_DNA"/>
</dbReference>
<dbReference type="Proteomes" id="UP000827092">
    <property type="component" value="Unassembled WGS sequence"/>
</dbReference>
<evidence type="ECO:0000313" key="2">
    <source>
        <dbReference type="EMBL" id="KAG8188565.1"/>
    </source>
</evidence>
<dbReference type="AlphaFoldDB" id="A0AAV6UVP9"/>
<organism evidence="2 3">
    <name type="scientific">Oedothorax gibbosus</name>
    <dbReference type="NCBI Taxonomy" id="931172"/>
    <lineage>
        <taxon>Eukaryota</taxon>
        <taxon>Metazoa</taxon>
        <taxon>Ecdysozoa</taxon>
        <taxon>Arthropoda</taxon>
        <taxon>Chelicerata</taxon>
        <taxon>Arachnida</taxon>
        <taxon>Araneae</taxon>
        <taxon>Araneomorphae</taxon>
        <taxon>Entelegynae</taxon>
        <taxon>Araneoidea</taxon>
        <taxon>Linyphiidae</taxon>
        <taxon>Erigoninae</taxon>
        <taxon>Oedothorax</taxon>
    </lineage>
</organism>
<proteinExistence type="predicted"/>